<protein>
    <submittedName>
        <fullName evidence="4">ADP-ribosylation factor-like protein 1</fullName>
    </submittedName>
</protein>
<name>K1QJP6_MAGGI</name>
<feature type="binding site" evidence="3">
    <location>
        <begin position="67"/>
        <end position="70"/>
    </location>
    <ligand>
        <name>GTP</name>
        <dbReference type="ChEBI" id="CHEBI:37565"/>
    </ligand>
</feature>
<dbReference type="InterPro" id="IPR006689">
    <property type="entry name" value="Small_GTPase_ARF/SAR"/>
</dbReference>
<dbReference type="PROSITE" id="PS51417">
    <property type="entry name" value="ARF"/>
    <property type="match status" value="1"/>
</dbReference>
<dbReference type="Pfam" id="PF00025">
    <property type="entry name" value="Arf"/>
    <property type="match status" value="1"/>
</dbReference>
<dbReference type="PRINTS" id="PR00328">
    <property type="entry name" value="SAR1GTPBP"/>
</dbReference>
<accession>K1QJP6</accession>
<proteinExistence type="predicted"/>
<dbReference type="AlphaFoldDB" id="K1QJP6"/>
<evidence type="ECO:0000256" key="2">
    <source>
        <dbReference type="ARBA" id="ARBA00023134"/>
    </source>
</evidence>
<evidence type="ECO:0000313" key="4">
    <source>
        <dbReference type="EMBL" id="EKC21921.1"/>
    </source>
</evidence>
<dbReference type="EMBL" id="JH818870">
    <property type="protein sequence ID" value="EKC21921.1"/>
    <property type="molecule type" value="Genomic_DNA"/>
</dbReference>
<dbReference type="SMART" id="SM00177">
    <property type="entry name" value="ARF"/>
    <property type="match status" value="1"/>
</dbReference>
<gene>
    <name evidence="4" type="ORF">CGI_10003050</name>
</gene>
<dbReference type="GO" id="GO:0005525">
    <property type="term" value="F:GTP binding"/>
    <property type="evidence" value="ECO:0007669"/>
    <property type="project" value="UniProtKB-KW"/>
</dbReference>
<keyword evidence="2 3" id="KW-0342">GTP-binding</keyword>
<evidence type="ECO:0000256" key="3">
    <source>
        <dbReference type="PIRSR" id="PIRSR606689-1"/>
    </source>
</evidence>
<evidence type="ECO:0000256" key="1">
    <source>
        <dbReference type="ARBA" id="ARBA00022741"/>
    </source>
</evidence>
<keyword evidence="1 3" id="KW-0547">Nucleotide-binding</keyword>
<dbReference type="InParanoid" id="K1QJP6"/>
<dbReference type="InterPro" id="IPR024156">
    <property type="entry name" value="Small_GTPase_ARF"/>
</dbReference>
<dbReference type="PANTHER" id="PTHR11711">
    <property type="entry name" value="ADP RIBOSYLATION FACTOR-RELATED"/>
    <property type="match status" value="1"/>
</dbReference>
<dbReference type="InterPro" id="IPR027417">
    <property type="entry name" value="P-loop_NTPase"/>
</dbReference>
<sequence length="123" mass="13924">MRFGQSYFCCIQKHTLPYWRCYYSNTDAIIYVVDSMDRERMGISKQELFSMLEEDELKKAVLVIFANKQDIEGAMTPSEVANALGLTSITTHKYQIFKTSAIKGTGLEEAMECCLGLEAKTGQ</sequence>
<organism evidence="4">
    <name type="scientific">Magallana gigas</name>
    <name type="common">Pacific oyster</name>
    <name type="synonym">Crassostrea gigas</name>
    <dbReference type="NCBI Taxonomy" id="29159"/>
    <lineage>
        <taxon>Eukaryota</taxon>
        <taxon>Metazoa</taxon>
        <taxon>Spiralia</taxon>
        <taxon>Lophotrochozoa</taxon>
        <taxon>Mollusca</taxon>
        <taxon>Bivalvia</taxon>
        <taxon>Autobranchia</taxon>
        <taxon>Pteriomorphia</taxon>
        <taxon>Ostreida</taxon>
        <taxon>Ostreoidea</taxon>
        <taxon>Ostreidae</taxon>
        <taxon>Magallana</taxon>
    </lineage>
</organism>
<dbReference type="GO" id="GO:0003924">
    <property type="term" value="F:GTPase activity"/>
    <property type="evidence" value="ECO:0007669"/>
    <property type="project" value="InterPro"/>
</dbReference>
<dbReference type="Gene3D" id="3.40.50.300">
    <property type="entry name" value="P-loop containing nucleotide triphosphate hydrolases"/>
    <property type="match status" value="1"/>
</dbReference>
<reference evidence="4" key="1">
    <citation type="journal article" date="2012" name="Nature">
        <title>The oyster genome reveals stress adaptation and complexity of shell formation.</title>
        <authorList>
            <person name="Zhang G."/>
            <person name="Fang X."/>
            <person name="Guo X."/>
            <person name="Li L."/>
            <person name="Luo R."/>
            <person name="Xu F."/>
            <person name="Yang P."/>
            <person name="Zhang L."/>
            <person name="Wang X."/>
            <person name="Qi H."/>
            <person name="Xiong Z."/>
            <person name="Que H."/>
            <person name="Xie Y."/>
            <person name="Holland P.W."/>
            <person name="Paps J."/>
            <person name="Zhu Y."/>
            <person name="Wu F."/>
            <person name="Chen Y."/>
            <person name="Wang J."/>
            <person name="Peng C."/>
            <person name="Meng J."/>
            <person name="Yang L."/>
            <person name="Liu J."/>
            <person name="Wen B."/>
            <person name="Zhang N."/>
            <person name="Huang Z."/>
            <person name="Zhu Q."/>
            <person name="Feng Y."/>
            <person name="Mount A."/>
            <person name="Hedgecock D."/>
            <person name="Xu Z."/>
            <person name="Liu Y."/>
            <person name="Domazet-Loso T."/>
            <person name="Du Y."/>
            <person name="Sun X."/>
            <person name="Zhang S."/>
            <person name="Liu B."/>
            <person name="Cheng P."/>
            <person name="Jiang X."/>
            <person name="Li J."/>
            <person name="Fan D."/>
            <person name="Wang W."/>
            <person name="Fu W."/>
            <person name="Wang T."/>
            <person name="Wang B."/>
            <person name="Zhang J."/>
            <person name="Peng Z."/>
            <person name="Li Y."/>
            <person name="Li N."/>
            <person name="Wang J."/>
            <person name="Chen M."/>
            <person name="He Y."/>
            <person name="Tan F."/>
            <person name="Song X."/>
            <person name="Zheng Q."/>
            <person name="Huang R."/>
            <person name="Yang H."/>
            <person name="Du X."/>
            <person name="Chen L."/>
            <person name="Yang M."/>
            <person name="Gaffney P.M."/>
            <person name="Wang S."/>
            <person name="Luo L."/>
            <person name="She Z."/>
            <person name="Ming Y."/>
            <person name="Huang W."/>
            <person name="Zhang S."/>
            <person name="Huang B."/>
            <person name="Zhang Y."/>
            <person name="Qu T."/>
            <person name="Ni P."/>
            <person name="Miao G."/>
            <person name="Wang J."/>
            <person name="Wang Q."/>
            <person name="Steinberg C.E."/>
            <person name="Wang H."/>
            <person name="Li N."/>
            <person name="Qian L."/>
            <person name="Zhang G."/>
            <person name="Li Y."/>
            <person name="Yang H."/>
            <person name="Liu X."/>
            <person name="Wang J."/>
            <person name="Yin Y."/>
            <person name="Wang J."/>
        </authorList>
    </citation>
    <scope>NUCLEOTIDE SEQUENCE [LARGE SCALE GENOMIC DNA]</scope>
    <source>
        <strain evidence="4">05x7-T-G4-1.051#20</strain>
    </source>
</reference>
<dbReference type="SUPFAM" id="SSF52540">
    <property type="entry name" value="P-loop containing nucleoside triphosphate hydrolases"/>
    <property type="match status" value="1"/>
</dbReference>
<dbReference type="HOGENOM" id="CLU_040729_14_2_1"/>